<proteinExistence type="inferred from homology"/>
<protein>
    <recommendedName>
        <fullName evidence="5">ATPase dynein-related AAA domain-containing protein</fullName>
    </recommendedName>
</protein>
<reference evidence="4" key="1">
    <citation type="journal article" date="2015" name="Nature">
        <title>Complex archaea that bridge the gap between prokaryotes and eukaryotes.</title>
        <authorList>
            <person name="Spang A."/>
            <person name="Saw J.H."/>
            <person name="Jorgensen S.L."/>
            <person name="Zaremba-Niedzwiedzka K."/>
            <person name="Martijn J."/>
            <person name="Lind A.E."/>
            <person name="van Eijk R."/>
            <person name="Schleper C."/>
            <person name="Guy L."/>
            <person name="Ettema T.J."/>
        </authorList>
    </citation>
    <scope>NUCLEOTIDE SEQUENCE</scope>
</reference>
<comment type="similarity">
    <text evidence="1">Belongs to the CbbQ/NirQ/NorQ/GpvN family.</text>
</comment>
<dbReference type="GO" id="GO:0016887">
    <property type="term" value="F:ATP hydrolysis activity"/>
    <property type="evidence" value="ECO:0007669"/>
    <property type="project" value="InterPro"/>
</dbReference>
<feature type="non-terminal residue" evidence="4">
    <location>
        <position position="1"/>
    </location>
</feature>
<evidence type="ECO:0000259" key="3">
    <source>
        <dbReference type="Pfam" id="PF08406"/>
    </source>
</evidence>
<dbReference type="InterPro" id="IPR013615">
    <property type="entry name" value="CbbQ_C"/>
</dbReference>
<evidence type="ECO:0000256" key="1">
    <source>
        <dbReference type="ARBA" id="ARBA00009417"/>
    </source>
</evidence>
<dbReference type="EMBL" id="LAZR01011651">
    <property type="protein sequence ID" value="KKM60589.1"/>
    <property type="molecule type" value="Genomic_DNA"/>
</dbReference>
<feature type="domain" description="CbbQ/NirQ/NorQ C-terminal" evidence="3">
    <location>
        <begin position="139"/>
        <end position="215"/>
    </location>
</feature>
<comment type="caution">
    <text evidence="4">The sequence shown here is derived from an EMBL/GenBank/DDBJ whole genome shotgun (WGS) entry which is preliminary data.</text>
</comment>
<evidence type="ECO:0000259" key="2">
    <source>
        <dbReference type="Pfam" id="PF07728"/>
    </source>
</evidence>
<dbReference type="InterPro" id="IPR027417">
    <property type="entry name" value="P-loop_NTPase"/>
</dbReference>
<dbReference type="GO" id="GO:0005524">
    <property type="term" value="F:ATP binding"/>
    <property type="evidence" value="ECO:0007669"/>
    <property type="project" value="InterPro"/>
</dbReference>
<accession>A0A0F9ITB8</accession>
<dbReference type="Pfam" id="PF07728">
    <property type="entry name" value="AAA_5"/>
    <property type="match status" value="1"/>
</dbReference>
<name>A0A0F9ITB8_9ZZZZ</name>
<dbReference type="SUPFAM" id="SSF52540">
    <property type="entry name" value="P-loop containing nucleoside triphosphate hydrolases"/>
    <property type="match status" value="1"/>
</dbReference>
<dbReference type="Pfam" id="PF08406">
    <property type="entry name" value="CbbQ_C"/>
    <property type="match status" value="1"/>
</dbReference>
<dbReference type="Gene3D" id="3.40.50.300">
    <property type="entry name" value="P-loop containing nucleotide triphosphate hydrolases"/>
    <property type="match status" value="1"/>
</dbReference>
<gene>
    <name evidence="4" type="ORF">LCGC14_1540290</name>
</gene>
<dbReference type="InterPro" id="IPR011704">
    <property type="entry name" value="ATPase_dyneun-rel_AAA"/>
</dbReference>
<evidence type="ECO:0008006" key="5">
    <source>
        <dbReference type="Google" id="ProtNLM"/>
    </source>
</evidence>
<dbReference type="AlphaFoldDB" id="A0A0F9ITB8"/>
<feature type="domain" description="ATPase dynein-related AAA" evidence="2">
    <location>
        <begin position="6"/>
        <end position="125"/>
    </location>
</feature>
<evidence type="ECO:0000313" key="4">
    <source>
        <dbReference type="EMBL" id="KKM60589.1"/>
    </source>
</evidence>
<organism evidence="4">
    <name type="scientific">marine sediment metagenome</name>
    <dbReference type="NCBI Taxonomy" id="412755"/>
    <lineage>
        <taxon>unclassified sequences</taxon>
        <taxon>metagenomes</taxon>
        <taxon>ecological metagenomes</taxon>
    </lineage>
</organism>
<sequence>SLGWEFAASFKRPCFEVHWGMYQEPSEVWGKDRLSMETGTYYEQARYVDALQLPNCVIILDEPNRCHPEVLNTNFALWDWRRAAWVPDLRKMIRVAPGVVFFACLNEGAEYVGTNPMDKAIRERFGRTIRLSWPPMKVEARILVKRTGVDKEIALKLAKFARDIRRNPKVDCSPSIRQLLVAAQDVVEGLPLPEAVMYAIINELDESVDRTALLQHLQIIGSIDEAFVEGREEDIDDDDS</sequence>